<evidence type="ECO:0000313" key="1">
    <source>
        <dbReference type="EMBL" id="CAE7881203.1"/>
    </source>
</evidence>
<accession>A0A813AUQ5</accession>
<reference evidence="1" key="1">
    <citation type="submission" date="2021-02" db="EMBL/GenBank/DDBJ databases">
        <authorList>
            <person name="Dougan E. K."/>
            <person name="Rhodes N."/>
            <person name="Thang M."/>
            <person name="Chan C."/>
        </authorList>
    </citation>
    <scope>NUCLEOTIDE SEQUENCE</scope>
</reference>
<evidence type="ECO:0000313" key="2">
    <source>
        <dbReference type="Proteomes" id="UP000601435"/>
    </source>
</evidence>
<keyword evidence="2" id="KW-1185">Reference proteome</keyword>
<gene>
    <name evidence="1" type="ORF">SNEC2469_LOCUS28935</name>
</gene>
<protein>
    <submittedName>
        <fullName evidence="1">Uncharacterized protein</fullName>
    </submittedName>
</protein>
<comment type="caution">
    <text evidence="1">The sequence shown here is derived from an EMBL/GenBank/DDBJ whole genome shotgun (WGS) entry which is preliminary data.</text>
</comment>
<organism evidence="1 2">
    <name type="scientific">Symbiodinium necroappetens</name>
    <dbReference type="NCBI Taxonomy" id="1628268"/>
    <lineage>
        <taxon>Eukaryota</taxon>
        <taxon>Sar</taxon>
        <taxon>Alveolata</taxon>
        <taxon>Dinophyceae</taxon>
        <taxon>Suessiales</taxon>
        <taxon>Symbiodiniaceae</taxon>
        <taxon>Symbiodinium</taxon>
    </lineage>
</organism>
<sequence length="374" mass="42521">MPSDKMKEGYLQELEEGKQVVENARTGLEKWYARKLEDSDIVGEERGIYEEVMRAVEHSFTILSGKLKAVKTATAVNKEFQGRGMELSGAAGELIATSGKWTSNIQRDMLRRCKASKVPVTTLNVPVILKGVVKKRALPLALPHEVLPWLVQRGIFPVDDSAEIVRFWTHARSTGMATGGATDFHIPLWIWGDDAKFTETHQDKLVVVAFGRLLETSKNALKTVWPLFTYQQANVWGDGSDEKQLKAAFDEFDSWAKANRIPWHLASWFNTTERATRYLSVEEDSSLDAYLQLAKCAVEKKVCLFPIKPKFHGWQEMAYWAVKHRINPRTYHCFKQEDMVGSMVRIAESCHKRSVEETALARVYLQLVYSHSSP</sequence>
<dbReference type="Proteomes" id="UP000601435">
    <property type="component" value="Unassembled WGS sequence"/>
</dbReference>
<name>A0A813AUQ5_9DINO</name>
<dbReference type="OrthoDB" id="442447at2759"/>
<dbReference type="AlphaFoldDB" id="A0A813AUQ5"/>
<dbReference type="EMBL" id="CAJNJA010064008">
    <property type="protein sequence ID" value="CAE7881203.1"/>
    <property type="molecule type" value="Genomic_DNA"/>
</dbReference>
<proteinExistence type="predicted"/>